<feature type="compositionally biased region" description="Polar residues" evidence="8">
    <location>
        <begin position="530"/>
        <end position="566"/>
    </location>
</feature>
<evidence type="ECO:0000256" key="5">
    <source>
        <dbReference type="ARBA" id="ARBA00022801"/>
    </source>
</evidence>
<evidence type="ECO:0000256" key="8">
    <source>
        <dbReference type="SAM" id="MobiDB-lite"/>
    </source>
</evidence>
<proteinExistence type="inferred from homology"/>
<dbReference type="PROSITE" id="PS50056">
    <property type="entry name" value="TYR_PHOSPHATASE_2"/>
    <property type="match status" value="1"/>
</dbReference>
<reference evidence="11 12" key="1">
    <citation type="journal article" date="2018" name="Nat. Ecol. Evol.">
        <title>Shark genomes provide insights into elasmobranch evolution and the origin of vertebrates.</title>
        <authorList>
            <person name="Hara Y"/>
            <person name="Yamaguchi K"/>
            <person name="Onimaru K"/>
            <person name="Kadota M"/>
            <person name="Koyanagi M"/>
            <person name="Keeley SD"/>
            <person name="Tatsumi K"/>
            <person name="Tanaka K"/>
            <person name="Motone F"/>
            <person name="Kageyama Y"/>
            <person name="Nozu R"/>
            <person name="Adachi N"/>
            <person name="Nishimura O"/>
            <person name="Nakagawa R"/>
            <person name="Tanegashima C"/>
            <person name="Kiyatake I"/>
            <person name="Matsumoto R"/>
            <person name="Murakumo K"/>
            <person name="Nishida K"/>
            <person name="Terakita A"/>
            <person name="Kuratani S"/>
            <person name="Sato K"/>
            <person name="Hyodo S Kuraku.S."/>
        </authorList>
    </citation>
    <scope>NUCLEOTIDE SEQUENCE [LARGE SCALE GENOMIC DNA]</scope>
</reference>
<dbReference type="Pfam" id="PF00102">
    <property type="entry name" value="Y_phosphatase"/>
    <property type="match status" value="1"/>
</dbReference>
<evidence type="ECO:0000313" key="12">
    <source>
        <dbReference type="Proteomes" id="UP000288216"/>
    </source>
</evidence>
<dbReference type="OMA" id="EWSGSTQ"/>
<dbReference type="SUPFAM" id="SSF52799">
    <property type="entry name" value="(Phosphotyrosine protein) phosphatases II"/>
    <property type="match status" value="1"/>
</dbReference>
<dbReference type="InterPro" id="IPR000387">
    <property type="entry name" value="Tyr_Pase_dom"/>
</dbReference>
<dbReference type="OrthoDB" id="10253954at2759"/>
<dbReference type="SMART" id="SM00194">
    <property type="entry name" value="PTPc"/>
    <property type="match status" value="1"/>
</dbReference>
<comment type="similarity">
    <text evidence="7">Belongs to the protein-tyrosine phosphatase family. Non-receptor class 4 subfamily.</text>
</comment>
<evidence type="ECO:0000313" key="11">
    <source>
        <dbReference type="EMBL" id="GCB67707.1"/>
    </source>
</evidence>
<feature type="region of interest" description="Disordered" evidence="8">
    <location>
        <begin position="439"/>
        <end position="624"/>
    </location>
</feature>
<dbReference type="InterPro" id="IPR016130">
    <property type="entry name" value="Tyr_Pase_AS"/>
</dbReference>
<dbReference type="InterPro" id="IPR047170">
    <property type="entry name" value="PTN12/18/22"/>
</dbReference>
<evidence type="ECO:0000256" key="4">
    <source>
        <dbReference type="ARBA" id="ARBA00022553"/>
    </source>
</evidence>
<feature type="compositionally biased region" description="Basic residues" evidence="8">
    <location>
        <begin position="567"/>
        <end position="576"/>
    </location>
</feature>
<evidence type="ECO:0000259" key="10">
    <source>
        <dbReference type="PROSITE" id="PS50056"/>
    </source>
</evidence>
<dbReference type="Gene3D" id="3.90.190.10">
    <property type="entry name" value="Protein tyrosine phosphatase superfamily"/>
    <property type="match status" value="1"/>
</dbReference>
<feature type="domain" description="Tyrosine specific protein phosphatases" evidence="10">
    <location>
        <begin position="204"/>
        <end position="281"/>
    </location>
</feature>
<keyword evidence="12" id="KW-1185">Reference proteome</keyword>
<dbReference type="AlphaFoldDB" id="A0A401P3L5"/>
<dbReference type="InterPro" id="IPR000242">
    <property type="entry name" value="PTP_cat"/>
</dbReference>
<dbReference type="STRING" id="75743.A0A401P3L5"/>
<keyword evidence="5" id="KW-0378">Hydrolase</keyword>
<evidence type="ECO:0000256" key="3">
    <source>
        <dbReference type="ARBA" id="ARBA00022490"/>
    </source>
</evidence>
<evidence type="ECO:0000256" key="1">
    <source>
        <dbReference type="ARBA" id="ARBA00004496"/>
    </source>
</evidence>
<dbReference type="PRINTS" id="PR00700">
    <property type="entry name" value="PRTYPHPHTASE"/>
</dbReference>
<dbReference type="PROSITE" id="PS50055">
    <property type="entry name" value="TYR_PHOSPHATASE_PTP"/>
    <property type="match status" value="1"/>
</dbReference>
<evidence type="ECO:0000256" key="6">
    <source>
        <dbReference type="ARBA" id="ARBA00022912"/>
    </source>
</evidence>
<organism evidence="11 12">
    <name type="scientific">Scyliorhinus torazame</name>
    <name type="common">Cloudy catshark</name>
    <name type="synonym">Catulus torazame</name>
    <dbReference type="NCBI Taxonomy" id="75743"/>
    <lineage>
        <taxon>Eukaryota</taxon>
        <taxon>Metazoa</taxon>
        <taxon>Chordata</taxon>
        <taxon>Craniata</taxon>
        <taxon>Vertebrata</taxon>
        <taxon>Chondrichthyes</taxon>
        <taxon>Elasmobranchii</taxon>
        <taxon>Galeomorphii</taxon>
        <taxon>Galeoidea</taxon>
        <taxon>Carcharhiniformes</taxon>
        <taxon>Scyliorhinidae</taxon>
        <taxon>Scyliorhinus</taxon>
    </lineage>
</organism>
<feature type="compositionally biased region" description="Basic and acidic residues" evidence="8">
    <location>
        <begin position="439"/>
        <end position="453"/>
    </location>
</feature>
<feature type="domain" description="Tyrosine-protein phosphatase" evidence="9">
    <location>
        <begin position="25"/>
        <end position="290"/>
    </location>
</feature>
<dbReference type="EC" id="3.1.3.48" evidence="2"/>
<dbReference type="PANTHER" id="PTHR45983">
    <property type="entry name" value="TYROSINE PHOSPHATSE N18, PUTATIVE-RELATED"/>
    <property type="match status" value="1"/>
</dbReference>
<sequence>MDQGTILVRFLRQVQSKKCSKGESISGEYVRLKRLSVKNKSDKTYPAGHAEKQENTKKNRYKDIVPFDHTRVQLSLIISDNDSDYINASFIKGVYGPKAYIATQGPLPHTVTDFWRMLWEYNVLVVVMACREFEMGRKKCEKYWKNMGEDPYHTGPFCVICEEEKAKPEYIIRTLKVQFQNINRTVYQLHYVNWPDHGIPTSIDPILELIKDMRNYQSHDDIPICIHCSAGCGRTGVICAIDYTWKLLKDRIVPENFSIYDLIQEMRTQRPSIVQTKEQYGLVYSAISHLFEKQLEFLNTNTSFCDEEASEPSVELETPQELPNPILLSAGSSRHSSPKEEKSLRFMTQEITNLQSSDQRQEFGFCRLGHEPSYELITDLTNRPTQLQAAENSALSCLDAPCHYLDNLILAGCRSENDYSELPPNPMYVKPALAKPVVEERRHSAAEAKKNSSDEDIPPPLPERTPESYILPDEPEPVPVPPASQKIGTSSEWSGSTQPKASLDPMNTKTRSKSLKLRAFRMERKCDSLSLPNSVGLPQSAAGSHSSPETDNSRSSTDPNKAFTRSKSMKILRSMRKTITSVPPLSRAPETEPSTEHTRSFLSFGFKNRFSKPKGPRNPPADWV</sequence>
<name>A0A401P3L5_SCYTO</name>
<dbReference type="Proteomes" id="UP000288216">
    <property type="component" value="Unassembled WGS sequence"/>
</dbReference>
<dbReference type="PROSITE" id="PS00383">
    <property type="entry name" value="TYR_PHOSPHATASE_1"/>
    <property type="match status" value="1"/>
</dbReference>
<evidence type="ECO:0000256" key="7">
    <source>
        <dbReference type="ARBA" id="ARBA00034734"/>
    </source>
</evidence>
<dbReference type="GO" id="GO:0004726">
    <property type="term" value="F:non-membrane spanning protein tyrosine phosphatase activity"/>
    <property type="evidence" value="ECO:0007669"/>
    <property type="project" value="InterPro"/>
</dbReference>
<keyword evidence="4" id="KW-0597">Phosphoprotein</keyword>
<feature type="compositionally biased region" description="Polar residues" evidence="8">
    <location>
        <begin position="486"/>
        <end position="509"/>
    </location>
</feature>
<gene>
    <name evidence="11" type="ORF">scyTo_0005185</name>
</gene>
<dbReference type="InterPro" id="IPR029021">
    <property type="entry name" value="Prot-tyrosine_phosphatase-like"/>
</dbReference>
<dbReference type="SMART" id="SM00404">
    <property type="entry name" value="PTPc_motif"/>
    <property type="match status" value="1"/>
</dbReference>
<dbReference type="GO" id="GO:0005737">
    <property type="term" value="C:cytoplasm"/>
    <property type="evidence" value="ECO:0007669"/>
    <property type="project" value="UniProtKB-SubCell"/>
</dbReference>
<comment type="caution">
    <text evidence="11">The sequence shown here is derived from an EMBL/GenBank/DDBJ whole genome shotgun (WGS) entry which is preliminary data.</text>
</comment>
<dbReference type="InterPro" id="IPR003595">
    <property type="entry name" value="Tyr_Pase_cat"/>
</dbReference>
<keyword evidence="6" id="KW-0904">Protein phosphatase</keyword>
<keyword evidence="3" id="KW-0963">Cytoplasm</keyword>
<protein>
    <recommendedName>
        <fullName evidence="2">protein-tyrosine-phosphatase</fullName>
        <ecNumber evidence="2">3.1.3.48</ecNumber>
    </recommendedName>
</protein>
<comment type="subcellular location">
    <subcellularLocation>
        <location evidence="1">Cytoplasm</location>
    </subcellularLocation>
</comment>
<evidence type="ECO:0000256" key="2">
    <source>
        <dbReference type="ARBA" id="ARBA00013064"/>
    </source>
</evidence>
<dbReference type="FunFam" id="3.90.190.10:FF:000045">
    <property type="entry name" value="Tyrosine-protein phosphatase non-receptor type 12"/>
    <property type="match status" value="1"/>
</dbReference>
<dbReference type="GO" id="GO:0005634">
    <property type="term" value="C:nucleus"/>
    <property type="evidence" value="ECO:0007669"/>
    <property type="project" value="TreeGrafter"/>
</dbReference>
<dbReference type="EMBL" id="BFAA01001589">
    <property type="protein sequence ID" value="GCB67707.1"/>
    <property type="molecule type" value="Genomic_DNA"/>
</dbReference>
<dbReference type="PANTHER" id="PTHR45983:SF1">
    <property type="entry name" value="TYROSINE-PROTEIN PHOSPHATASE NON-RECEPTOR TYPE 22"/>
    <property type="match status" value="1"/>
</dbReference>
<feature type="compositionally biased region" description="Basic residues" evidence="8">
    <location>
        <begin position="510"/>
        <end position="519"/>
    </location>
</feature>
<accession>A0A401P3L5</accession>
<evidence type="ECO:0000259" key="9">
    <source>
        <dbReference type="PROSITE" id="PS50055"/>
    </source>
</evidence>